<dbReference type="EMBL" id="VOSL01000054">
    <property type="protein sequence ID" value="TXD34497.1"/>
    <property type="molecule type" value="Genomic_DNA"/>
</dbReference>
<evidence type="ECO:0000313" key="1">
    <source>
        <dbReference type="EMBL" id="TXD34497.1"/>
    </source>
</evidence>
<gene>
    <name evidence="1" type="ORF">FRC96_12795</name>
</gene>
<name>A0A5C6X0B5_9DELT</name>
<organism evidence="1 2">
    <name type="scientific">Lujinxingia vulgaris</name>
    <dbReference type="NCBI Taxonomy" id="2600176"/>
    <lineage>
        <taxon>Bacteria</taxon>
        <taxon>Deltaproteobacteria</taxon>
        <taxon>Bradymonadales</taxon>
        <taxon>Lujinxingiaceae</taxon>
        <taxon>Lujinxingia</taxon>
    </lineage>
</organism>
<evidence type="ECO:0000313" key="2">
    <source>
        <dbReference type="Proteomes" id="UP000321046"/>
    </source>
</evidence>
<dbReference type="AlphaFoldDB" id="A0A5C6X0B5"/>
<reference evidence="1 2" key="1">
    <citation type="submission" date="2019-08" db="EMBL/GenBank/DDBJ databases">
        <title>Bradymonadales sp. TMQ2.</title>
        <authorList>
            <person name="Liang Q."/>
        </authorList>
    </citation>
    <scope>NUCLEOTIDE SEQUENCE [LARGE SCALE GENOMIC DNA]</scope>
    <source>
        <strain evidence="1 2">TMQ2</strain>
    </source>
</reference>
<dbReference type="Proteomes" id="UP000321046">
    <property type="component" value="Unassembled WGS sequence"/>
</dbReference>
<sequence length="323" mass="36916">MSLLVDVKTMENTPREEVPRRFYEDLERWLGRLDAKNAALGARIEALCAEYPSAARLARELETIVASDERFARRLRDWPWGESFGALLGEWRERLSAEDGADRGVVWSWSETRQRFAAAGEGGDFRAGSSTCARLIEALVVEAGEVSYPIIFNHDVEVNHRAVARAAAMRLSKLAAERAGEEVGQDSVAFEDDAARGEAREVVPERELVRQIEDFVTTDPRAHERRWVEGRARGAVEERELREAGGARVRLVVERAHLRVRRIEQARSEVVRKRHHVFVDPAPEQVHDRYFAHEEGLDEAVERWLRERIEAGFRVFVERVDEA</sequence>
<protein>
    <submittedName>
        <fullName evidence="1">Uncharacterized protein</fullName>
    </submittedName>
</protein>
<accession>A0A5C6X0B5</accession>
<proteinExistence type="predicted"/>
<comment type="caution">
    <text evidence="1">The sequence shown here is derived from an EMBL/GenBank/DDBJ whole genome shotgun (WGS) entry which is preliminary data.</text>
</comment>